<dbReference type="OMA" id="AIARNYW"/>
<keyword evidence="5" id="KW-1185">Reference proteome</keyword>
<protein>
    <recommendedName>
        <fullName evidence="2">N-acetyltransferase domain-containing protein</fullName>
    </recommendedName>
</protein>
<dbReference type="RefSeq" id="XP_003559316.1">
    <property type="nucleotide sequence ID" value="XM_003559268.4"/>
</dbReference>
<dbReference type="Pfam" id="PF13302">
    <property type="entry name" value="Acetyltransf_3"/>
    <property type="match status" value="1"/>
</dbReference>
<dbReference type="Gene3D" id="3.40.630.30">
    <property type="match status" value="1"/>
</dbReference>
<evidence type="ECO:0000259" key="2">
    <source>
        <dbReference type="PROSITE" id="PS51186"/>
    </source>
</evidence>
<dbReference type="PANTHER" id="PTHR46067:SF7">
    <property type="entry name" value="OS01G0358800 PROTEIN"/>
    <property type="match status" value="1"/>
</dbReference>
<feature type="region of interest" description="Disordered" evidence="1">
    <location>
        <begin position="1"/>
        <end position="20"/>
    </location>
</feature>
<dbReference type="PROSITE" id="PS51186">
    <property type="entry name" value="GNAT"/>
    <property type="match status" value="1"/>
</dbReference>
<name>I1GMA0_BRADI</name>
<feature type="compositionally biased region" description="Low complexity" evidence="1">
    <location>
        <begin position="1"/>
        <end position="12"/>
    </location>
</feature>
<dbReference type="SUPFAM" id="SSF55729">
    <property type="entry name" value="Acyl-CoA N-acyltransferases (Nat)"/>
    <property type="match status" value="1"/>
</dbReference>
<evidence type="ECO:0000313" key="4">
    <source>
        <dbReference type="EnsemblPlants" id="KQK12732"/>
    </source>
</evidence>
<evidence type="ECO:0000256" key="1">
    <source>
        <dbReference type="SAM" id="MobiDB-lite"/>
    </source>
</evidence>
<evidence type="ECO:0000313" key="3">
    <source>
        <dbReference type="EMBL" id="KQK12732.1"/>
    </source>
</evidence>
<accession>I1GMA0</accession>
<dbReference type="eggNOG" id="ENOG502RXXF">
    <property type="taxonomic scope" value="Eukaryota"/>
</dbReference>
<dbReference type="GO" id="GO:0016747">
    <property type="term" value="F:acyltransferase activity, transferring groups other than amino-acyl groups"/>
    <property type="evidence" value="ECO:0007669"/>
    <property type="project" value="InterPro"/>
</dbReference>
<dbReference type="HOGENOM" id="CLU_013985_3_3_1"/>
<gene>
    <name evidence="4" type="primary">LOC100839557</name>
    <name evidence="3" type="ORF">BRADI_1g05690v3</name>
</gene>
<reference evidence="4" key="3">
    <citation type="submission" date="2018-08" db="UniProtKB">
        <authorList>
            <consortium name="EnsemblPlants"/>
        </authorList>
    </citation>
    <scope>IDENTIFICATION</scope>
    <source>
        <strain evidence="4">cv. Bd21</strain>
    </source>
</reference>
<dbReference type="InterPro" id="IPR000182">
    <property type="entry name" value="GNAT_dom"/>
</dbReference>
<dbReference type="OrthoDB" id="630895at2759"/>
<dbReference type="EnsemblPlants" id="KQK12732">
    <property type="protein sequence ID" value="KQK12732"/>
    <property type="gene ID" value="BRADI_1g05690v3"/>
</dbReference>
<reference evidence="3" key="2">
    <citation type="submission" date="2017-06" db="EMBL/GenBank/DDBJ databases">
        <title>WGS assembly of Brachypodium distachyon.</title>
        <authorList>
            <consortium name="The International Brachypodium Initiative"/>
            <person name="Lucas S."/>
            <person name="Harmon-Smith M."/>
            <person name="Lail K."/>
            <person name="Tice H."/>
            <person name="Grimwood J."/>
            <person name="Bruce D."/>
            <person name="Barry K."/>
            <person name="Shu S."/>
            <person name="Lindquist E."/>
            <person name="Wang M."/>
            <person name="Pitluck S."/>
            <person name="Vogel J.P."/>
            <person name="Garvin D.F."/>
            <person name="Mockler T.C."/>
            <person name="Schmutz J."/>
            <person name="Rokhsar D."/>
            <person name="Bevan M.W."/>
        </authorList>
    </citation>
    <scope>NUCLEOTIDE SEQUENCE</scope>
    <source>
        <strain evidence="3">Bd21</strain>
    </source>
</reference>
<dbReference type="KEGG" id="bdi:100839557"/>
<proteinExistence type="predicted"/>
<evidence type="ECO:0000313" key="5">
    <source>
        <dbReference type="Proteomes" id="UP000008810"/>
    </source>
</evidence>
<feature type="domain" description="N-acetyltransferase" evidence="2">
    <location>
        <begin position="23"/>
        <end position="204"/>
    </location>
</feature>
<dbReference type="AlphaFoldDB" id="I1GMA0"/>
<reference evidence="3 4" key="1">
    <citation type="journal article" date="2010" name="Nature">
        <title>Genome sequencing and analysis of the model grass Brachypodium distachyon.</title>
        <authorList>
            <consortium name="International Brachypodium Initiative"/>
        </authorList>
    </citation>
    <scope>NUCLEOTIDE SEQUENCE [LARGE SCALE GENOMIC DNA]</scope>
    <source>
        <strain evidence="3">Bd21</strain>
        <strain evidence="4">cv. Bd21</strain>
    </source>
</reference>
<dbReference type="PANTHER" id="PTHR46067">
    <property type="entry name" value="ACYL-COA N-ACYLTRANSFERASES (NAT) SUPERFAMILY PROTEIN"/>
    <property type="match status" value="1"/>
</dbReference>
<sequence>MEEQGAPAAGTPEPEPERAEKVVTLRPFDLADADDVITWASDPVVTASMPWASGPCPTRESLLAFLRDGDSAPPHPWVRAVCLGSVSGGGGAVVGAVAVTPTDDWCRAEIGVVLARARWSVGLAAAAMRRAVAEVFVDGGAPRGGTLEGVERVEAVVEARGGGGDASRRALEEAGFRREAVLRSYRAVEGQLRDMAIYSFISTDPLLLH</sequence>
<dbReference type="Proteomes" id="UP000008810">
    <property type="component" value="Chromosome 1"/>
</dbReference>
<organism evidence="3">
    <name type="scientific">Brachypodium distachyon</name>
    <name type="common">Purple false brome</name>
    <name type="synonym">Trachynia distachya</name>
    <dbReference type="NCBI Taxonomy" id="15368"/>
    <lineage>
        <taxon>Eukaryota</taxon>
        <taxon>Viridiplantae</taxon>
        <taxon>Streptophyta</taxon>
        <taxon>Embryophyta</taxon>
        <taxon>Tracheophyta</taxon>
        <taxon>Spermatophyta</taxon>
        <taxon>Magnoliopsida</taxon>
        <taxon>Liliopsida</taxon>
        <taxon>Poales</taxon>
        <taxon>Poaceae</taxon>
        <taxon>BOP clade</taxon>
        <taxon>Pooideae</taxon>
        <taxon>Stipodae</taxon>
        <taxon>Brachypodieae</taxon>
        <taxon>Brachypodium</taxon>
    </lineage>
</organism>
<dbReference type="Gramene" id="KQK12732">
    <property type="protein sequence ID" value="KQK12732"/>
    <property type="gene ID" value="BRADI_1g05690v3"/>
</dbReference>
<dbReference type="GeneID" id="100839557"/>
<dbReference type="InterPro" id="IPR016181">
    <property type="entry name" value="Acyl_CoA_acyltransferase"/>
</dbReference>
<dbReference type="EMBL" id="CM000880">
    <property type="protein sequence ID" value="KQK12732.1"/>
    <property type="molecule type" value="Genomic_DNA"/>
</dbReference>